<evidence type="ECO:0000256" key="4">
    <source>
        <dbReference type="ARBA" id="ARBA00012655"/>
    </source>
</evidence>
<dbReference type="OrthoDB" id="564646at2759"/>
<keyword evidence="5" id="KW-0808">Transferase</keyword>
<dbReference type="NCBIfam" id="TIGR00212">
    <property type="entry name" value="hemC"/>
    <property type="match status" value="1"/>
</dbReference>
<comment type="cofactor">
    <cofactor evidence="1">
        <name>dipyrromethane</name>
        <dbReference type="ChEBI" id="CHEBI:60342"/>
    </cofactor>
</comment>
<dbReference type="InterPro" id="IPR022418">
    <property type="entry name" value="Porphobilinogen_deaminase_C"/>
</dbReference>
<dbReference type="InterPro" id="IPR036803">
    <property type="entry name" value="Porphobilinogen_deaminase_C_sf"/>
</dbReference>
<evidence type="ECO:0000259" key="10">
    <source>
        <dbReference type="Pfam" id="PF01379"/>
    </source>
</evidence>
<dbReference type="EC" id="2.5.1.61" evidence="4"/>
<dbReference type="Proteomes" id="UP000241890">
    <property type="component" value="Unassembled WGS sequence"/>
</dbReference>
<evidence type="ECO:0000256" key="7">
    <source>
        <dbReference type="ARBA" id="ARBA00033064"/>
    </source>
</evidence>
<evidence type="ECO:0000256" key="3">
    <source>
        <dbReference type="ARBA" id="ARBA00005638"/>
    </source>
</evidence>
<feature type="region of interest" description="Disordered" evidence="8">
    <location>
        <begin position="30"/>
        <end position="66"/>
    </location>
</feature>
<dbReference type="Pfam" id="PF03900">
    <property type="entry name" value="Porphobil_deamC"/>
    <property type="match status" value="1"/>
</dbReference>
<protein>
    <recommendedName>
        <fullName evidence="4">hydroxymethylbilane synthase</fullName>
        <ecNumber evidence="4">2.5.1.61</ecNumber>
    </recommendedName>
    <alternativeName>
        <fullName evidence="7">Hydroxymethylbilane synthase</fullName>
    </alternativeName>
</protein>
<feature type="domain" description="Porphobilinogen deaminase C-terminal" evidence="11">
    <location>
        <begin position="297"/>
        <end position="367"/>
    </location>
</feature>
<evidence type="ECO:0000259" key="11">
    <source>
        <dbReference type="Pfam" id="PF03900"/>
    </source>
</evidence>
<evidence type="ECO:0000313" key="13">
    <source>
        <dbReference type="Proteomes" id="UP000241890"/>
    </source>
</evidence>
<dbReference type="PANTHER" id="PTHR11557:SF0">
    <property type="entry name" value="PORPHOBILINOGEN DEAMINASE"/>
    <property type="match status" value="1"/>
</dbReference>
<feature type="chain" id="PRO_5015351332" description="hydroxymethylbilane synthase" evidence="9">
    <location>
        <begin position="23"/>
        <end position="402"/>
    </location>
</feature>
<accession>A0A2R5G6G7</accession>
<dbReference type="FunCoup" id="A0A2R5G6G7">
    <property type="interactions" value="234"/>
</dbReference>
<evidence type="ECO:0000256" key="2">
    <source>
        <dbReference type="ARBA" id="ARBA00004735"/>
    </source>
</evidence>
<dbReference type="Pfam" id="PF01379">
    <property type="entry name" value="Porphobil_deam"/>
    <property type="match status" value="1"/>
</dbReference>
<gene>
    <name evidence="12" type="ORF">FCC1311_028732</name>
</gene>
<feature type="region of interest" description="Disordered" evidence="8">
    <location>
        <begin position="381"/>
        <end position="402"/>
    </location>
</feature>
<sequence>MAPPEPQLAFAWACAGLAALAAVRIRAGKSAAPGVDKLVATTSSPSVSSSDDKGTSEKKDKAGKSHVLRIGSRKSDLAMVQTRHVESLLKIKYPDLCIEVQKGVMSMGDNQLGESLKALAAKTPGVFTKELEAGLLDGQYDAVVHSLKDMPTTLPGGLVLAGITEREEPEDALVVHEKYRGKGGLEALPADARVGTSSVRREAILRRDYPSLQIVLIRGNLNTRLAKLDSGEYDAIVLAVAGLKRLGKEFAARIEQVLAPPKFMYGVSQGALGLQCRADDERTIKMLKSIEHPESAARCKAERALLRTLQGGCQVPLGVATKILPGGKLELACIILKEDGSESVERTLQGSQAEPEKLGETLANDLLTGGASKLLESFKAGDAPRPLTYGSAEKPHVEARRS</sequence>
<dbReference type="InterPro" id="IPR022419">
    <property type="entry name" value="Porphobilin_deaminase_cofac_BS"/>
</dbReference>
<dbReference type="FunFam" id="3.40.190.10:FF:000005">
    <property type="entry name" value="Porphobilinogen deaminase"/>
    <property type="match status" value="1"/>
</dbReference>
<dbReference type="UniPathway" id="UPA00251">
    <property type="reaction ID" value="UER00319"/>
</dbReference>
<dbReference type="InterPro" id="IPR022417">
    <property type="entry name" value="Porphobilin_deaminase_N"/>
</dbReference>
<evidence type="ECO:0000256" key="9">
    <source>
        <dbReference type="SAM" id="SignalP"/>
    </source>
</evidence>
<feature type="compositionally biased region" description="Basic and acidic residues" evidence="8">
    <location>
        <begin position="50"/>
        <end position="63"/>
    </location>
</feature>
<dbReference type="SUPFAM" id="SSF54782">
    <property type="entry name" value="Porphobilinogen deaminase (hydroxymethylbilane synthase), C-terminal domain"/>
    <property type="match status" value="1"/>
</dbReference>
<dbReference type="GO" id="GO:0004418">
    <property type="term" value="F:hydroxymethylbilane synthase activity"/>
    <property type="evidence" value="ECO:0007669"/>
    <property type="project" value="UniProtKB-EC"/>
</dbReference>
<dbReference type="Gene3D" id="3.30.160.40">
    <property type="entry name" value="Porphobilinogen deaminase, C-terminal domain"/>
    <property type="match status" value="1"/>
</dbReference>
<feature type="signal peptide" evidence="9">
    <location>
        <begin position="1"/>
        <end position="22"/>
    </location>
</feature>
<dbReference type="PROSITE" id="PS00533">
    <property type="entry name" value="PORPHOBILINOGEN_DEAM"/>
    <property type="match status" value="1"/>
</dbReference>
<dbReference type="PANTHER" id="PTHR11557">
    <property type="entry name" value="PORPHOBILINOGEN DEAMINASE"/>
    <property type="match status" value="1"/>
</dbReference>
<name>A0A2R5G6G7_9STRA</name>
<comment type="pathway">
    <text evidence="2">Porphyrin-containing compound metabolism; protoporphyrin-IX biosynthesis; coproporphyrinogen-III from 5-aminolevulinate: step 2/4.</text>
</comment>
<organism evidence="12 13">
    <name type="scientific">Hondaea fermentalgiana</name>
    <dbReference type="NCBI Taxonomy" id="2315210"/>
    <lineage>
        <taxon>Eukaryota</taxon>
        <taxon>Sar</taxon>
        <taxon>Stramenopiles</taxon>
        <taxon>Bigyra</taxon>
        <taxon>Labyrinthulomycetes</taxon>
        <taxon>Thraustochytrida</taxon>
        <taxon>Thraustochytriidae</taxon>
        <taxon>Hondaea</taxon>
    </lineage>
</organism>
<evidence type="ECO:0000256" key="6">
    <source>
        <dbReference type="ARBA" id="ARBA00023244"/>
    </source>
</evidence>
<proteinExistence type="inferred from homology"/>
<dbReference type="GO" id="GO:0006782">
    <property type="term" value="P:protoporphyrinogen IX biosynthetic process"/>
    <property type="evidence" value="ECO:0007669"/>
    <property type="project" value="UniProtKB-UniPathway"/>
</dbReference>
<comment type="caution">
    <text evidence="12">The sequence shown here is derived from an EMBL/GenBank/DDBJ whole genome shotgun (WGS) entry which is preliminary data.</text>
</comment>
<feature type="compositionally biased region" description="Basic and acidic residues" evidence="8">
    <location>
        <begin position="393"/>
        <end position="402"/>
    </location>
</feature>
<dbReference type="EMBL" id="BEYU01000022">
    <property type="protein sequence ID" value="GBG26652.1"/>
    <property type="molecule type" value="Genomic_DNA"/>
</dbReference>
<evidence type="ECO:0000313" key="12">
    <source>
        <dbReference type="EMBL" id="GBG26652.1"/>
    </source>
</evidence>
<keyword evidence="9" id="KW-0732">Signal</keyword>
<evidence type="ECO:0000256" key="5">
    <source>
        <dbReference type="ARBA" id="ARBA00022679"/>
    </source>
</evidence>
<reference evidence="12 13" key="1">
    <citation type="submission" date="2017-12" db="EMBL/GenBank/DDBJ databases">
        <title>Sequencing, de novo assembly and annotation of complete genome of a new Thraustochytrid species, strain FCC1311.</title>
        <authorList>
            <person name="Sedici K."/>
            <person name="Godart F."/>
            <person name="Aiese Cigliano R."/>
            <person name="Sanseverino W."/>
            <person name="Barakat M."/>
            <person name="Ortet P."/>
            <person name="Marechal E."/>
            <person name="Cagnac O."/>
            <person name="Amato A."/>
        </authorList>
    </citation>
    <scope>NUCLEOTIDE SEQUENCE [LARGE SCALE GENOMIC DNA]</scope>
</reference>
<dbReference type="HAMAP" id="MF_00260">
    <property type="entry name" value="Porphobil_deam"/>
    <property type="match status" value="1"/>
</dbReference>
<dbReference type="InterPro" id="IPR000860">
    <property type="entry name" value="HemC"/>
</dbReference>
<evidence type="ECO:0000256" key="1">
    <source>
        <dbReference type="ARBA" id="ARBA00001916"/>
    </source>
</evidence>
<comment type="similarity">
    <text evidence="3">Belongs to the HMBS family.</text>
</comment>
<feature type="domain" description="Porphobilinogen deaminase N-terminal" evidence="10">
    <location>
        <begin position="68"/>
        <end position="284"/>
    </location>
</feature>
<dbReference type="Gene3D" id="3.40.190.10">
    <property type="entry name" value="Periplasmic binding protein-like II"/>
    <property type="match status" value="2"/>
</dbReference>
<evidence type="ECO:0000256" key="8">
    <source>
        <dbReference type="SAM" id="MobiDB-lite"/>
    </source>
</evidence>
<dbReference type="InParanoid" id="A0A2R5G6G7"/>
<keyword evidence="13" id="KW-1185">Reference proteome</keyword>
<keyword evidence="6" id="KW-0627">Porphyrin biosynthesis</keyword>
<dbReference type="PRINTS" id="PR00151">
    <property type="entry name" value="PORPHBDMNASE"/>
</dbReference>
<dbReference type="GO" id="GO:0005737">
    <property type="term" value="C:cytoplasm"/>
    <property type="evidence" value="ECO:0007669"/>
    <property type="project" value="TreeGrafter"/>
</dbReference>
<dbReference type="AlphaFoldDB" id="A0A2R5G6G7"/>
<dbReference type="SUPFAM" id="SSF53850">
    <property type="entry name" value="Periplasmic binding protein-like II"/>
    <property type="match status" value="1"/>
</dbReference>